<protein>
    <submittedName>
        <fullName evidence="2">Uncharacterized protein</fullName>
    </submittedName>
</protein>
<name>A0A0C9ZVF3_9AGAM</name>
<gene>
    <name evidence="2" type="ORF">PISMIDRAFT_450702</name>
</gene>
<feature type="region of interest" description="Disordered" evidence="1">
    <location>
        <begin position="75"/>
        <end position="96"/>
    </location>
</feature>
<accession>A0A0C9ZVF3</accession>
<reference evidence="3" key="2">
    <citation type="submission" date="2015-01" db="EMBL/GenBank/DDBJ databases">
        <title>Evolutionary Origins and Diversification of the Mycorrhizal Mutualists.</title>
        <authorList>
            <consortium name="DOE Joint Genome Institute"/>
            <consortium name="Mycorrhizal Genomics Consortium"/>
            <person name="Kohler A."/>
            <person name="Kuo A."/>
            <person name="Nagy L.G."/>
            <person name="Floudas D."/>
            <person name="Copeland A."/>
            <person name="Barry K.W."/>
            <person name="Cichocki N."/>
            <person name="Veneault-Fourrey C."/>
            <person name="LaButti K."/>
            <person name="Lindquist E.A."/>
            <person name="Lipzen A."/>
            <person name="Lundell T."/>
            <person name="Morin E."/>
            <person name="Murat C."/>
            <person name="Riley R."/>
            <person name="Ohm R."/>
            <person name="Sun H."/>
            <person name="Tunlid A."/>
            <person name="Henrissat B."/>
            <person name="Grigoriev I.V."/>
            <person name="Hibbett D.S."/>
            <person name="Martin F."/>
        </authorList>
    </citation>
    <scope>NUCLEOTIDE SEQUENCE [LARGE SCALE GENOMIC DNA]</scope>
    <source>
        <strain evidence="3">441</strain>
    </source>
</reference>
<dbReference type="AlphaFoldDB" id="A0A0C9ZVF3"/>
<dbReference type="EMBL" id="KN833724">
    <property type="protein sequence ID" value="KIK23633.1"/>
    <property type="molecule type" value="Genomic_DNA"/>
</dbReference>
<proteinExistence type="predicted"/>
<evidence type="ECO:0000313" key="2">
    <source>
        <dbReference type="EMBL" id="KIK23633.1"/>
    </source>
</evidence>
<dbReference type="Proteomes" id="UP000054018">
    <property type="component" value="Unassembled WGS sequence"/>
</dbReference>
<sequence length="96" mass="10926">MGTIADGQLQIWRNDIVGDGTIRILPSGVLDGERRRRTGKVPLPWERLQCYDHMMMKKNANSKVEECLRTRGRSGVFGEEKRLDEHSSQASRAKNS</sequence>
<reference evidence="2 3" key="1">
    <citation type="submission" date="2014-04" db="EMBL/GenBank/DDBJ databases">
        <authorList>
            <consortium name="DOE Joint Genome Institute"/>
            <person name="Kuo A."/>
            <person name="Kohler A."/>
            <person name="Costa M.D."/>
            <person name="Nagy L.G."/>
            <person name="Floudas D."/>
            <person name="Copeland A."/>
            <person name="Barry K.W."/>
            <person name="Cichocki N."/>
            <person name="Veneault-Fourrey C."/>
            <person name="LaButti K."/>
            <person name="Lindquist E.A."/>
            <person name="Lipzen A."/>
            <person name="Lundell T."/>
            <person name="Morin E."/>
            <person name="Murat C."/>
            <person name="Sun H."/>
            <person name="Tunlid A."/>
            <person name="Henrissat B."/>
            <person name="Grigoriev I.V."/>
            <person name="Hibbett D.S."/>
            <person name="Martin F."/>
            <person name="Nordberg H.P."/>
            <person name="Cantor M.N."/>
            <person name="Hua S.X."/>
        </authorList>
    </citation>
    <scope>NUCLEOTIDE SEQUENCE [LARGE SCALE GENOMIC DNA]</scope>
    <source>
        <strain evidence="2 3">441</strain>
    </source>
</reference>
<evidence type="ECO:0000313" key="3">
    <source>
        <dbReference type="Proteomes" id="UP000054018"/>
    </source>
</evidence>
<organism evidence="2 3">
    <name type="scientific">Pisolithus microcarpus 441</name>
    <dbReference type="NCBI Taxonomy" id="765257"/>
    <lineage>
        <taxon>Eukaryota</taxon>
        <taxon>Fungi</taxon>
        <taxon>Dikarya</taxon>
        <taxon>Basidiomycota</taxon>
        <taxon>Agaricomycotina</taxon>
        <taxon>Agaricomycetes</taxon>
        <taxon>Agaricomycetidae</taxon>
        <taxon>Boletales</taxon>
        <taxon>Sclerodermatineae</taxon>
        <taxon>Pisolithaceae</taxon>
        <taxon>Pisolithus</taxon>
    </lineage>
</organism>
<evidence type="ECO:0000256" key="1">
    <source>
        <dbReference type="SAM" id="MobiDB-lite"/>
    </source>
</evidence>
<dbReference type="HOGENOM" id="CLU_2360545_0_0_1"/>
<feature type="compositionally biased region" description="Basic and acidic residues" evidence="1">
    <location>
        <begin position="78"/>
        <end position="87"/>
    </location>
</feature>
<keyword evidence="3" id="KW-1185">Reference proteome</keyword>